<comment type="caution">
    <text evidence="1">The sequence shown here is derived from an EMBL/GenBank/DDBJ whole genome shotgun (WGS) entry which is preliminary data.</text>
</comment>
<proteinExistence type="predicted"/>
<gene>
    <name evidence="1" type="ORF">ACA29_07820</name>
</gene>
<evidence type="ECO:0000313" key="1">
    <source>
        <dbReference type="EMBL" id="KRG13783.1"/>
    </source>
</evidence>
<protein>
    <submittedName>
        <fullName evidence="1">Uncharacterized protein</fullName>
    </submittedName>
</protein>
<name>A0A0Q9YB84_9BACI</name>
<sequence length="77" mass="8525">MAKIAVETPLEDVKQALEEKGHDVFMFTNEEEAKGANLAVVRTLNEIDADAEQFDFPFVSMEGASVDEIVADVEHKD</sequence>
<dbReference type="Proteomes" id="UP000053881">
    <property type="component" value="Unassembled WGS sequence"/>
</dbReference>
<dbReference type="InterPro" id="IPR005370">
    <property type="entry name" value="UPF0180"/>
</dbReference>
<reference evidence="1 2" key="1">
    <citation type="submission" date="2015-06" db="EMBL/GenBank/DDBJ databases">
        <title>Genome sequencing project of Bacillus galactosidilyticus PL133.</title>
        <authorList>
            <person name="Gaiero J."/>
            <person name="Nicol R."/>
            <person name="Habash M."/>
        </authorList>
    </citation>
    <scope>NUCLEOTIDE SEQUENCE [LARGE SCALE GENOMIC DNA]</scope>
    <source>
        <strain evidence="1 2">PL133</strain>
    </source>
</reference>
<dbReference type="PATRIC" id="fig|217031.4.peg.2591"/>
<dbReference type="EMBL" id="LGPB01000072">
    <property type="protein sequence ID" value="KRG13783.1"/>
    <property type="molecule type" value="Genomic_DNA"/>
</dbReference>
<accession>A0A0Q9YB84</accession>
<dbReference type="Pfam" id="PF03698">
    <property type="entry name" value="UPF0180"/>
    <property type="match status" value="1"/>
</dbReference>
<evidence type="ECO:0000313" key="2">
    <source>
        <dbReference type="Proteomes" id="UP000053881"/>
    </source>
</evidence>
<organism evidence="1 2">
    <name type="scientific">Lederbergia galactosidilytica</name>
    <dbReference type="NCBI Taxonomy" id="217031"/>
    <lineage>
        <taxon>Bacteria</taxon>
        <taxon>Bacillati</taxon>
        <taxon>Bacillota</taxon>
        <taxon>Bacilli</taxon>
        <taxon>Bacillales</taxon>
        <taxon>Bacillaceae</taxon>
        <taxon>Lederbergia</taxon>
    </lineage>
</organism>
<dbReference type="AlphaFoldDB" id="A0A0Q9YB84"/>